<gene>
    <name evidence="2" type="ORF">HS961_13670</name>
</gene>
<dbReference type="SUPFAM" id="SSF55729">
    <property type="entry name" value="Acyl-CoA N-acyltransferases (Nat)"/>
    <property type="match status" value="1"/>
</dbReference>
<dbReference type="PANTHER" id="PTHR43305:SF1">
    <property type="entry name" value="FAMILY N-ACETYLTRANSFERASE, PUTATIVE (AFU_ORTHOLOGUE AFUA_2G01380)-RELATED"/>
    <property type="match status" value="1"/>
</dbReference>
<evidence type="ECO:0000259" key="1">
    <source>
        <dbReference type="PROSITE" id="PS51186"/>
    </source>
</evidence>
<dbReference type="GO" id="GO:0016747">
    <property type="term" value="F:acyltransferase activity, transferring groups other than amino-acyl groups"/>
    <property type="evidence" value="ECO:0007669"/>
    <property type="project" value="InterPro"/>
</dbReference>
<name>A0A7G5EIH0_9BURK</name>
<dbReference type="KEGG" id="cpis:HS961_13670"/>
<dbReference type="InterPro" id="IPR016181">
    <property type="entry name" value="Acyl_CoA_acyltransferase"/>
</dbReference>
<evidence type="ECO:0000313" key="3">
    <source>
        <dbReference type="Proteomes" id="UP000515240"/>
    </source>
</evidence>
<keyword evidence="2" id="KW-0808">Transferase</keyword>
<dbReference type="AlphaFoldDB" id="A0A7G5EIH0"/>
<sequence length="158" mass="17341">MPSSALSIRHARFPEDLDQVIAIFREYIASPKADLGFQNSEQEFAALPGKYAAPQGRLLLAWQGDTVVGCAALRAVDAECCELKRVYVRPAARGLQLGRHLVEQMLQEARAAGYQRMALDVLPEFEAAQALYRQLGFVDAEPVSANPVPGTAFLARRL</sequence>
<dbReference type="Gene3D" id="3.40.630.30">
    <property type="match status" value="1"/>
</dbReference>
<feature type="domain" description="N-acetyltransferase" evidence="1">
    <location>
        <begin position="6"/>
        <end position="158"/>
    </location>
</feature>
<dbReference type="EMBL" id="CP058554">
    <property type="protein sequence ID" value="QMV73795.1"/>
    <property type="molecule type" value="Genomic_DNA"/>
</dbReference>
<dbReference type="CDD" id="cd04301">
    <property type="entry name" value="NAT_SF"/>
    <property type="match status" value="1"/>
</dbReference>
<dbReference type="RefSeq" id="WP_182322821.1">
    <property type="nucleotide sequence ID" value="NZ_CP058554.1"/>
</dbReference>
<dbReference type="Proteomes" id="UP000515240">
    <property type="component" value="Chromosome"/>
</dbReference>
<dbReference type="InterPro" id="IPR052777">
    <property type="entry name" value="Acetyltransferase_Enz"/>
</dbReference>
<accession>A0A7G5EIH0</accession>
<proteinExistence type="predicted"/>
<dbReference type="InterPro" id="IPR000182">
    <property type="entry name" value="GNAT_dom"/>
</dbReference>
<reference evidence="2 3" key="1">
    <citation type="journal article" date="2020" name="G3 (Bethesda)">
        <title>CeMbio - The Caenorhabditis elegans Microbiome Resource.</title>
        <authorList>
            <person name="Dirksen P."/>
            <person name="Assie A."/>
            <person name="Zimmermann J."/>
            <person name="Zhang F."/>
            <person name="Tietje A.M."/>
            <person name="Marsh S.A."/>
            <person name="Felix M.A."/>
            <person name="Shapira M."/>
            <person name="Kaleta C."/>
            <person name="Schulenburg H."/>
            <person name="Samuel B."/>
        </authorList>
    </citation>
    <scope>NUCLEOTIDE SEQUENCE [LARGE SCALE GENOMIC DNA]</scope>
    <source>
        <strain evidence="2 3">BIGb0172</strain>
    </source>
</reference>
<dbReference type="PROSITE" id="PS51186">
    <property type="entry name" value="GNAT"/>
    <property type="match status" value="1"/>
</dbReference>
<protein>
    <submittedName>
        <fullName evidence="2">GNAT family N-acetyltransferase</fullName>
    </submittedName>
</protein>
<evidence type="ECO:0000313" key="2">
    <source>
        <dbReference type="EMBL" id="QMV73795.1"/>
    </source>
</evidence>
<dbReference type="Pfam" id="PF00583">
    <property type="entry name" value="Acetyltransf_1"/>
    <property type="match status" value="1"/>
</dbReference>
<keyword evidence="3" id="KW-1185">Reference proteome</keyword>
<dbReference type="PANTHER" id="PTHR43305">
    <property type="entry name" value="FAMILY N-ACETYLTRANSFERASE, PUTATIVE (AFU_ORTHOLOGUE AFUA_2G01380)-RELATED"/>
    <property type="match status" value="1"/>
</dbReference>
<organism evidence="2 3">
    <name type="scientific">Comamonas piscis</name>
    <dbReference type="NCBI Taxonomy" id="1562974"/>
    <lineage>
        <taxon>Bacteria</taxon>
        <taxon>Pseudomonadati</taxon>
        <taxon>Pseudomonadota</taxon>
        <taxon>Betaproteobacteria</taxon>
        <taxon>Burkholderiales</taxon>
        <taxon>Comamonadaceae</taxon>
        <taxon>Comamonas</taxon>
    </lineage>
</organism>